<gene>
    <name evidence="2" type="ORF">OE88DRAFT_1735782</name>
</gene>
<dbReference type="AlphaFoldDB" id="A0A5C3NB40"/>
<reference evidence="2 3" key="1">
    <citation type="journal article" date="2019" name="Nat. Ecol. Evol.">
        <title>Megaphylogeny resolves global patterns of mushroom evolution.</title>
        <authorList>
            <person name="Varga T."/>
            <person name="Krizsan K."/>
            <person name="Foldi C."/>
            <person name="Dima B."/>
            <person name="Sanchez-Garcia M."/>
            <person name="Sanchez-Ramirez S."/>
            <person name="Szollosi G.J."/>
            <person name="Szarkandi J.G."/>
            <person name="Papp V."/>
            <person name="Albert L."/>
            <person name="Andreopoulos W."/>
            <person name="Angelini C."/>
            <person name="Antonin V."/>
            <person name="Barry K.W."/>
            <person name="Bougher N.L."/>
            <person name="Buchanan P."/>
            <person name="Buyck B."/>
            <person name="Bense V."/>
            <person name="Catcheside P."/>
            <person name="Chovatia M."/>
            <person name="Cooper J."/>
            <person name="Damon W."/>
            <person name="Desjardin D."/>
            <person name="Finy P."/>
            <person name="Geml J."/>
            <person name="Haridas S."/>
            <person name="Hughes K."/>
            <person name="Justo A."/>
            <person name="Karasinski D."/>
            <person name="Kautmanova I."/>
            <person name="Kiss B."/>
            <person name="Kocsube S."/>
            <person name="Kotiranta H."/>
            <person name="LaButti K.M."/>
            <person name="Lechner B.E."/>
            <person name="Liimatainen K."/>
            <person name="Lipzen A."/>
            <person name="Lukacs Z."/>
            <person name="Mihaltcheva S."/>
            <person name="Morgado L.N."/>
            <person name="Niskanen T."/>
            <person name="Noordeloos M.E."/>
            <person name="Ohm R.A."/>
            <person name="Ortiz-Santana B."/>
            <person name="Ovrebo C."/>
            <person name="Racz N."/>
            <person name="Riley R."/>
            <person name="Savchenko A."/>
            <person name="Shiryaev A."/>
            <person name="Soop K."/>
            <person name="Spirin V."/>
            <person name="Szebenyi C."/>
            <person name="Tomsovsky M."/>
            <person name="Tulloss R.E."/>
            <person name="Uehling J."/>
            <person name="Grigoriev I.V."/>
            <person name="Vagvolgyi C."/>
            <person name="Papp T."/>
            <person name="Martin F.M."/>
            <person name="Miettinen O."/>
            <person name="Hibbett D.S."/>
            <person name="Nagy L.G."/>
        </authorList>
    </citation>
    <scope>NUCLEOTIDE SEQUENCE [LARGE SCALE GENOMIC DNA]</scope>
    <source>
        <strain evidence="2 3">OMC1185</strain>
    </source>
</reference>
<feature type="compositionally biased region" description="Acidic residues" evidence="1">
    <location>
        <begin position="170"/>
        <end position="188"/>
    </location>
</feature>
<dbReference type="OrthoDB" id="3325826at2759"/>
<keyword evidence="3" id="KW-1185">Reference proteome</keyword>
<protein>
    <submittedName>
        <fullName evidence="2">Uncharacterized protein</fullName>
    </submittedName>
</protein>
<evidence type="ECO:0000256" key="1">
    <source>
        <dbReference type="SAM" id="MobiDB-lite"/>
    </source>
</evidence>
<evidence type="ECO:0000313" key="3">
    <source>
        <dbReference type="Proteomes" id="UP000305948"/>
    </source>
</evidence>
<evidence type="ECO:0000313" key="2">
    <source>
        <dbReference type="EMBL" id="TFK51071.1"/>
    </source>
</evidence>
<name>A0A5C3NB40_9AGAM</name>
<proteinExistence type="predicted"/>
<feature type="region of interest" description="Disordered" evidence="1">
    <location>
        <begin position="60"/>
        <end position="85"/>
    </location>
</feature>
<sequence length="249" mass="28043">MPTICEVTVDDLSDDMKKWLDDMMRERAQSGYKDPPRVIEGMLWVVWQIGYIPHRGCEGNVGGRECDDDEEMDMQNDDRDDGAEHEEGIDAAVETCTDEDDQDAVGTTGAEYVIILQDAIDSLRLPASYKDWLNRMIAMRFKWGYSISDPVIEGMQWVVSEACYVAGEYPEDDDVTITDEDSDDDMESDERRQNEVEGDDDGSQVGEREGDDAPEGIHAPAKFALQTNITNRLSGDTVEMDLGYRPAKF</sequence>
<dbReference type="Proteomes" id="UP000305948">
    <property type="component" value="Unassembled WGS sequence"/>
</dbReference>
<accession>A0A5C3NB40</accession>
<organism evidence="2 3">
    <name type="scientific">Heliocybe sulcata</name>
    <dbReference type="NCBI Taxonomy" id="5364"/>
    <lineage>
        <taxon>Eukaryota</taxon>
        <taxon>Fungi</taxon>
        <taxon>Dikarya</taxon>
        <taxon>Basidiomycota</taxon>
        <taxon>Agaricomycotina</taxon>
        <taxon>Agaricomycetes</taxon>
        <taxon>Gloeophyllales</taxon>
        <taxon>Gloeophyllaceae</taxon>
        <taxon>Heliocybe</taxon>
    </lineage>
</organism>
<feature type="region of interest" description="Disordered" evidence="1">
    <location>
        <begin position="170"/>
        <end position="221"/>
    </location>
</feature>
<dbReference type="EMBL" id="ML213512">
    <property type="protein sequence ID" value="TFK51071.1"/>
    <property type="molecule type" value="Genomic_DNA"/>
</dbReference>
<feature type="compositionally biased region" description="Acidic residues" evidence="1">
    <location>
        <begin position="66"/>
        <end position="85"/>
    </location>
</feature>